<dbReference type="InterPro" id="IPR058548">
    <property type="entry name" value="MlaB-like_STAS"/>
</dbReference>
<dbReference type="Proteomes" id="UP000064007">
    <property type="component" value="Chromosome 1"/>
</dbReference>
<feature type="domain" description="STAS" evidence="1">
    <location>
        <begin position="11"/>
        <end position="94"/>
    </location>
</feature>
<sequence>MINFNKSQWNLSGDLTIEKIPTIIELIKKQKTDKKTIIDFSKVTSIDTSTLSLIFELQREAKKNQSHFTFKNLPKNLNSLAKLYGVEDLISSLH</sequence>
<reference evidence="3" key="1">
    <citation type="submission" date="2014-12" db="EMBL/GenBank/DDBJ databases">
        <authorList>
            <person name="Salcher M.M."/>
        </authorList>
    </citation>
    <scope>NUCLEOTIDE SEQUENCE [LARGE SCALE GENOMIC DNA]</scope>
    <source>
        <strain evidence="3">MMS-10A-171</strain>
    </source>
</reference>
<keyword evidence="3" id="KW-1185">Reference proteome</keyword>
<dbReference type="Pfam" id="PF13466">
    <property type="entry name" value="STAS_2"/>
    <property type="match status" value="1"/>
</dbReference>
<dbReference type="PROSITE" id="PS50801">
    <property type="entry name" value="STAS"/>
    <property type="match status" value="1"/>
</dbReference>
<dbReference type="InterPro" id="IPR052746">
    <property type="entry name" value="MlaB_ABC_Transporter"/>
</dbReference>
<name>A0A0D6EUE8_9PROT</name>
<evidence type="ECO:0000313" key="2">
    <source>
        <dbReference type="EMBL" id="CEZ19068.1"/>
    </source>
</evidence>
<dbReference type="PANTHER" id="PTHR35849:SF1">
    <property type="entry name" value="INTERMEMBRANE PHOSPHOLIPID TRANSPORT SYSTEM BINDING PROTEIN MLAB"/>
    <property type="match status" value="1"/>
</dbReference>
<accession>A0A0D6EUE8</accession>
<dbReference type="KEGG" id="mbat:BN1208_0173"/>
<dbReference type="InterPro" id="IPR036513">
    <property type="entry name" value="STAS_dom_sf"/>
</dbReference>
<dbReference type="OrthoDB" id="8563468at2"/>
<evidence type="ECO:0000313" key="3">
    <source>
        <dbReference type="Proteomes" id="UP000064007"/>
    </source>
</evidence>
<dbReference type="RefSeq" id="WP_046486866.1">
    <property type="nucleotide sequence ID" value="NZ_LN827929.1"/>
</dbReference>
<dbReference type="Gene3D" id="3.30.750.24">
    <property type="entry name" value="STAS domain"/>
    <property type="match status" value="1"/>
</dbReference>
<evidence type="ECO:0000259" key="1">
    <source>
        <dbReference type="PROSITE" id="PS50801"/>
    </source>
</evidence>
<dbReference type="AlphaFoldDB" id="A0A0D6EUE8"/>
<dbReference type="SUPFAM" id="SSF52091">
    <property type="entry name" value="SpoIIaa-like"/>
    <property type="match status" value="1"/>
</dbReference>
<dbReference type="STRING" id="1581557.BN1208_0173"/>
<dbReference type="PANTHER" id="PTHR35849">
    <property type="entry name" value="BLR2341 PROTEIN"/>
    <property type="match status" value="1"/>
</dbReference>
<organism evidence="2 3">
    <name type="scientific">Candidatus Methylopumilus planktonicus</name>
    <dbReference type="NCBI Taxonomy" id="1581557"/>
    <lineage>
        <taxon>Bacteria</taxon>
        <taxon>Pseudomonadati</taxon>
        <taxon>Pseudomonadota</taxon>
        <taxon>Betaproteobacteria</taxon>
        <taxon>Nitrosomonadales</taxon>
        <taxon>Methylophilaceae</taxon>
        <taxon>Candidatus Methylopumilus</taxon>
    </lineage>
</organism>
<dbReference type="CDD" id="cd07043">
    <property type="entry name" value="STAS_anti-anti-sigma_factors"/>
    <property type="match status" value="1"/>
</dbReference>
<protein>
    <recommendedName>
        <fullName evidence="1">STAS domain-containing protein</fullName>
    </recommendedName>
</protein>
<dbReference type="EMBL" id="LN827929">
    <property type="protein sequence ID" value="CEZ19068.1"/>
    <property type="molecule type" value="Genomic_DNA"/>
</dbReference>
<dbReference type="InterPro" id="IPR002645">
    <property type="entry name" value="STAS_dom"/>
</dbReference>
<gene>
    <name evidence="2" type="ORF">BN1208_0173</name>
</gene>
<proteinExistence type="predicted"/>
<dbReference type="HOGENOM" id="CLU_115403_13_3_4"/>